<keyword evidence="2" id="KW-0677">Repeat</keyword>
<protein>
    <recommendedName>
        <fullName evidence="4">Small-subunit processome Utp12 domain-containing protein</fullName>
    </recommendedName>
</protein>
<dbReference type="Pfam" id="PF04003">
    <property type="entry name" value="Utp12"/>
    <property type="match status" value="1"/>
</dbReference>
<evidence type="ECO:0000256" key="1">
    <source>
        <dbReference type="ARBA" id="ARBA00022574"/>
    </source>
</evidence>
<keyword evidence="1" id="KW-0853">WD repeat</keyword>
<dbReference type="OrthoDB" id="407922at2759"/>
<name>A0A834Y9U5_TETSI</name>
<evidence type="ECO:0000259" key="4">
    <source>
        <dbReference type="Pfam" id="PF04003"/>
    </source>
</evidence>
<dbReference type="GO" id="GO:0032040">
    <property type="term" value="C:small-subunit processome"/>
    <property type="evidence" value="ECO:0007669"/>
    <property type="project" value="TreeGrafter"/>
</dbReference>
<dbReference type="GO" id="GO:0030490">
    <property type="term" value="P:maturation of SSU-rRNA"/>
    <property type="evidence" value="ECO:0007669"/>
    <property type="project" value="TreeGrafter"/>
</dbReference>
<dbReference type="OMA" id="TIDIFMA"/>
<dbReference type="Proteomes" id="UP000655225">
    <property type="component" value="Unassembled WGS sequence"/>
</dbReference>
<dbReference type="InterPro" id="IPR007148">
    <property type="entry name" value="SSU_processome_Utp12"/>
</dbReference>
<dbReference type="EMBL" id="JABCRI010000867">
    <property type="protein sequence ID" value="KAF8369289.1"/>
    <property type="molecule type" value="Genomic_DNA"/>
</dbReference>
<evidence type="ECO:0000313" key="5">
    <source>
        <dbReference type="EMBL" id="KAF8369289.1"/>
    </source>
</evidence>
<evidence type="ECO:0000313" key="6">
    <source>
        <dbReference type="Proteomes" id="UP000655225"/>
    </source>
</evidence>
<comment type="caution">
    <text evidence="5">The sequence shown here is derived from an EMBL/GenBank/DDBJ whole genome shotgun (WGS) entry which is preliminary data.</text>
</comment>
<feature type="domain" description="Small-subunit processome Utp12" evidence="4">
    <location>
        <begin position="2"/>
        <end position="71"/>
    </location>
</feature>
<evidence type="ECO:0000256" key="3">
    <source>
        <dbReference type="SAM" id="MobiDB-lite"/>
    </source>
</evidence>
<evidence type="ECO:0000256" key="2">
    <source>
        <dbReference type="ARBA" id="ARBA00022737"/>
    </source>
</evidence>
<feature type="region of interest" description="Disordered" evidence="3">
    <location>
        <begin position="128"/>
        <end position="156"/>
    </location>
</feature>
<feature type="compositionally biased region" description="Basic and acidic residues" evidence="3">
    <location>
        <begin position="128"/>
        <end position="139"/>
    </location>
</feature>
<dbReference type="AlphaFoldDB" id="A0A834Y9U5"/>
<dbReference type="GO" id="GO:0034388">
    <property type="term" value="C:Pwp2p-containing subcomplex of 90S preribosome"/>
    <property type="evidence" value="ECO:0007669"/>
    <property type="project" value="TreeGrafter"/>
</dbReference>
<gene>
    <name evidence="5" type="ORF">HHK36_032700</name>
</gene>
<dbReference type="PANTHER" id="PTHR19853:SF0">
    <property type="entry name" value="WD REPEAT-CONTAINING PROTEIN 3"/>
    <property type="match status" value="1"/>
</dbReference>
<reference evidence="5 6" key="1">
    <citation type="submission" date="2020-04" db="EMBL/GenBank/DDBJ databases">
        <title>Plant Genome Project.</title>
        <authorList>
            <person name="Zhang R.-G."/>
        </authorList>
    </citation>
    <scope>NUCLEOTIDE SEQUENCE [LARGE SCALE GENOMIC DNA]</scope>
    <source>
        <strain evidence="5">YNK0</strain>
        <tissue evidence="5">Leaf</tissue>
    </source>
</reference>
<proteinExistence type="predicted"/>
<dbReference type="PANTHER" id="PTHR19853">
    <property type="entry name" value="WD REPEAT CONTAINING PROTEIN 3 WDR3"/>
    <property type="match status" value="1"/>
</dbReference>
<sequence>MSYLKDLASIPDKVELVCRVATMLLQTHHNQLVATPSARPILTILRDILYARVKECKDTLGFNLAAMDHLKVCRTTIDIFMAIAIVSVKETEICQFHLVLQQLMSSKSDALFRDAKSKLQEFRLQHSKRLEARTETKEEKRRKKKQKSSGDMHARP</sequence>
<dbReference type="GO" id="GO:0030515">
    <property type="term" value="F:snoRNA binding"/>
    <property type="evidence" value="ECO:0007669"/>
    <property type="project" value="TreeGrafter"/>
</dbReference>
<keyword evidence="6" id="KW-1185">Reference proteome</keyword>
<organism evidence="5 6">
    <name type="scientific">Tetracentron sinense</name>
    <name type="common">Spur-leaf</name>
    <dbReference type="NCBI Taxonomy" id="13715"/>
    <lineage>
        <taxon>Eukaryota</taxon>
        <taxon>Viridiplantae</taxon>
        <taxon>Streptophyta</taxon>
        <taxon>Embryophyta</taxon>
        <taxon>Tracheophyta</taxon>
        <taxon>Spermatophyta</taxon>
        <taxon>Magnoliopsida</taxon>
        <taxon>Trochodendrales</taxon>
        <taxon>Trochodendraceae</taxon>
        <taxon>Tetracentron</taxon>
    </lineage>
</organism>
<dbReference type="InterPro" id="IPR051570">
    <property type="entry name" value="TBC1_cilium_biogenesis"/>
</dbReference>
<accession>A0A834Y9U5</accession>